<proteinExistence type="predicted"/>
<dbReference type="Proteomes" id="UP001440612">
    <property type="component" value="Chromosome"/>
</dbReference>
<accession>A0ABZ2V8Y7</accession>
<evidence type="ECO:0000313" key="1">
    <source>
        <dbReference type="EMBL" id="WZC49713.1"/>
    </source>
</evidence>
<reference evidence="2" key="1">
    <citation type="submission" date="2024-04" db="EMBL/GenBank/DDBJ databases">
        <title>Phylogenomic analyses of a clade within the roseobacter group suggest taxonomic reassignments of species of the genera Aestuariivita, Citreicella, Loktanella, Nautella, Pelagibaca, Ruegeria, Thalassobius, Thiobacimonas and Tropicibacter, and the proposal o.</title>
        <authorList>
            <person name="Jeon C.O."/>
        </authorList>
    </citation>
    <scope>NUCLEOTIDE SEQUENCE [LARGE SCALE GENOMIC DNA]</scope>
    <source>
        <strain evidence="2">BS5-3</strain>
    </source>
</reference>
<name>A0ABZ2V8Y7_9RHOB</name>
<gene>
    <name evidence="1" type="ORF">AABB29_03410</name>
</gene>
<keyword evidence="2" id="KW-1185">Reference proteome</keyword>
<dbReference type="RefSeq" id="WP_341367823.1">
    <property type="nucleotide sequence ID" value="NZ_CP150951.2"/>
</dbReference>
<sequence>MRGQTVEVYATSTDMLQLCKEFEESFEYNYAFLESYDCPKVKVCAEASEIDLFWTSPSGFLGRSILLVPKGDEPNSRPIKLKAGGIRYDLSPMDVDRCVVLQEGGIFAQEDCLISGRLANTFTDDWSKSVFSALSRMTKKQFKRTGSYYLGQEAKSLFDNGFRLTFQSSAPRHSDLSREA</sequence>
<evidence type="ECO:0000313" key="2">
    <source>
        <dbReference type="Proteomes" id="UP001440612"/>
    </source>
</evidence>
<organism evidence="1 2">
    <name type="scientific">Yoonia phaeophyticola</name>
    <dbReference type="NCBI Taxonomy" id="3137369"/>
    <lineage>
        <taxon>Bacteria</taxon>
        <taxon>Pseudomonadati</taxon>
        <taxon>Pseudomonadota</taxon>
        <taxon>Alphaproteobacteria</taxon>
        <taxon>Rhodobacterales</taxon>
        <taxon>Paracoccaceae</taxon>
        <taxon>Yoonia</taxon>
    </lineage>
</organism>
<protein>
    <submittedName>
        <fullName evidence="1">Uncharacterized protein</fullName>
    </submittedName>
</protein>
<dbReference type="EMBL" id="CP150951">
    <property type="protein sequence ID" value="WZC49713.1"/>
    <property type="molecule type" value="Genomic_DNA"/>
</dbReference>